<evidence type="ECO:0000256" key="10">
    <source>
        <dbReference type="ARBA" id="ARBA00023239"/>
    </source>
</evidence>
<dbReference type="EMBL" id="FOQA01000005">
    <property type="protein sequence ID" value="SFI03244.1"/>
    <property type="molecule type" value="Genomic_DNA"/>
</dbReference>
<dbReference type="GO" id="GO:0009097">
    <property type="term" value="P:isoleucine biosynthetic process"/>
    <property type="evidence" value="ECO:0007669"/>
    <property type="project" value="TreeGrafter"/>
</dbReference>
<dbReference type="Gene3D" id="3.30.70.260">
    <property type="match status" value="1"/>
</dbReference>
<evidence type="ECO:0000256" key="7">
    <source>
        <dbReference type="ARBA" id="ARBA00022248"/>
    </source>
</evidence>
<dbReference type="InterPro" id="IPR050147">
    <property type="entry name" value="Ser/Thr_Dehydratase"/>
</dbReference>
<evidence type="ECO:0000256" key="1">
    <source>
        <dbReference type="ARBA" id="ARBA00001274"/>
    </source>
</evidence>
<dbReference type="PROSITE" id="PS00165">
    <property type="entry name" value="DEHYDRATASE_SER_THR"/>
    <property type="match status" value="1"/>
</dbReference>
<evidence type="ECO:0000256" key="4">
    <source>
        <dbReference type="ARBA" id="ARBA00010869"/>
    </source>
</evidence>
<dbReference type="GO" id="GO:0006565">
    <property type="term" value="P:L-serine catabolic process"/>
    <property type="evidence" value="ECO:0007669"/>
    <property type="project" value="TreeGrafter"/>
</dbReference>
<dbReference type="PANTHER" id="PTHR48078:SF6">
    <property type="entry name" value="L-THREONINE DEHYDRATASE CATABOLIC TDCB"/>
    <property type="match status" value="1"/>
</dbReference>
<dbReference type="InterPro" id="IPR044561">
    <property type="entry name" value="ACT_ThrD-II-like"/>
</dbReference>
<dbReference type="CDD" id="cd04886">
    <property type="entry name" value="ACT_ThrD-II-like"/>
    <property type="match status" value="1"/>
</dbReference>
<dbReference type="RefSeq" id="WP_177208876.1">
    <property type="nucleotide sequence ID" value="NZ_FOQA01000005.1"/>
</dbReference>
<evidence type="ECO:0000256" key="8">
    <source>
        <dbReference type="ARBA" id="ARBA00022533"/>
    </source>
</evidence>
<evidence type="ECO:0000313" key="15">
    <source>
        <dbReference type="Proteomes" id="UP000199287"/>
    </source>
</evidence>
<protein>
    <recommendedName>
        <fullName evidence="7">L-threonine dehydratase catabolic TdcB</fullName>
        <ecNumber evidence="6">4.3.1.19</ecNumber>
    </recommendedName>
    <alternativeName>
        <fullName evidence="12">Threonine deaminase</fullName>
    </alternativeName>
</protein>
<dbReference type="EC" id="4.3.1.19" evidence="6"/>
<dbReference type="InterPro" id="IPR005789">
    <property type="entry name" value="Thr_deHydtase_catblc"/>
</dbReference>
<dbReference type="UniPathway" id="UPA00052">
    <property type="reaction ID" value="UER00507"/>
</dbReference>
<comment type="cofactor">
    <cofactor evidence="2">
        <name>pyridoxal 5'-phosphate</name>
        <dbReference type="ChEBI" id="CHEBI:597326"/>
    </cofactor>
</comment>
<name>A0A1I3EWE9_9FIRM</name>
<comment type="pathway">
    <text evidence="3">Amino-acid degradation; L-threonine degradation via propanoate pathway; propanoate from L-threonine: step 1/4.</text>
</comment>
<accession>A0A1I3EWE9</accession>
<dbReference type="GO" id="GO:0070689">
    <property type="term" value="P:L-threonine catabolic process to propionate"/>
    <property type="evidence" value="ECO:0007669"/>
    <property type="project" value="UniProtKB-UniPathway"/>
</dbReference>
<dbReference type="FunFam" id="3.40.50.1100:FF:000005">
    <property type="entry name" value="Threonine dehydratase catabolic"/>
    <property type="match status" value="1"/>
</dbReference>
<dbReference type="CDD" id="cd01562">
    <property type="entry name" value="Thr-dehyd"/>
    <property type="match status" value="1"/>
</dbReference>
<evidence type="ECO:0000256" key="11">
    <source>
        <dbReference type="ARBA" id="ARBA00025527"/>
    </source>
</evidence>
<dbReference type="PROSITE" id="PS51671">
    <property type="entry name" value="ACT"/>
    <property type="match status" value="1"/>
</dbReference>
<keyword evidence="8" id="KW-0021">Allosteric enzyme</keyword>
<keyword evidence="10" id="KW-0456">Lyase</keyword>
<dbReference type="STRING" id="69895.SAMN05192551_105206"/>
<evidence type="ECO:0000256" key="6">
    <source>
        <dbReference type="ARBA" id="ARBA00012096"/>
    </source>
</evidence>
<dbReference type="SUPFAM" id="SSF53686">
    <property type="entry name" value="Tryptophan synthase beta subunit-like PLP-dependent enzymes"/>
    <property type="match status" value="1"/>
</dbReference>
<comment type="function">
    <text evidence="11">Catalyzes the anaerobic formation of alpha-ketobutyrate and ammonia from threonine in a two-step reaction. The first step involved a dehydration of threonine and a production of enamine intermediates (aminocrotonate), which tautomerizes to its imine form (iminobutyrate). Both intermediates are unstable and short-lived. The second step is the nonenzymatic hydrolysis of the enamine/imine intermediates to form 2-ketobutyrate and free ammonia. In the low water environment of the cell, the second step is accelerated by RidA.</text>
</comment>
<proteinExistence type="inferred from homology"/>
<dbReference type="Proteomes" id="UP000199287">
    <property type="component" value="Unassembled WGS sequence"/>
</dbReference>
<evidence type="ECO:0000256" key="3">
    <source>
        <dbReference type="ARBA" id="ARBA00004958"/>
    </source>
</evidence>
<dbReference type="InterPro" id="IPR002912">
    <property type="entry name" value="ACT_dom"/>
</dbReference>
<evidence type="ECO:0000256" key="2">
    <source>
        <dbReference type="ARBA" id="ARBA00001933"/>
    </source>
</evidence>
<dbReference type="FunFam" id="3.40.50.1100:FF:000007">
    <property type="entry name" value="L-threonine dehydratase catabolic TdcB"/>
    <property type="match status" value="1"/>
</dbReference>
<feature type="domain" description="ACT" evidence="13">
    <location>
        <begin position="338"/>
        <end position="413"/>
    </location>
</feature>
<comment type="subunit">
    <text evidence="5">In the native structure, TdcB is in a dimeric form, whereas in the TdcB-AMP complex, it exists in a tetrameric form (dimer of dimers).</text>
</comment>
<dbReference type="InterPro" id="IPR001926">
    <property type="entry name" value="TrpB-like_PALP"/>
</dbReference>
<keyword evidence="9" id="KW-0663">Pyridoxal phosphate</keyword>
<evidence type="ECO:0000313" key="14">
    <source>
        <dbReference type="EMBL" id="SFI03244.1"/>
    </source>
</evidence>
<evidence type="ECO:0000256" key="5">
    <source>
        <dbReference type="ARBA" id="ARBA00011447"/>
    </source>
</evidence>
<evidence type="ECO:0000256" key="9">
    <source>
        <dbReference type="ARBA" id="ARBA00022898"/>
    </source>
</evidence>
<dbReference type="Gene3D" id="3.40.50.1100">
    <property type="match status" value="2"/>
</dbReference>
<keyword evidence="15" id="KW-1185">Reference proteome</keyword>
<sequence>MTAKDFESKNFSLEEAGKDIKIAGENLEGIVNKTELVYSDFFSSECRNKVYLKPENLQFTGSFKIRGAYNKIVRLPESVRKNGIVASSAGNHAQGVAYSAKRLGISSKIVMPSVTPLIKVEATKAHGSEVVIHGDIYDDAYQKAMDISKTEGREFVHPFNDYDVICGQGTIGLEIIEELKDVDEILVPIGGGGLIAGIAMAVKSVNPNIRVIGVEPEGAMTMKNSLNNDKVCDLSRISTSAEGVAVKRPGDLSFQIAKCFVDGIVTVSEKEIMEALLMLIDKHKLISETAGVLTLAALKKLTVANKKIVSVISGGNIDVVTISSMINKGLISRGRIFCFSVDLPDVPGQLLHISKILSDLKANVIKLDHNQFKAMDRYENVQLEVTVETNGHQHIDEIIESLLKDGFKVNRVY</sequence>
<dbReference type="GO" id="GO:0004794">
    <property type="term" value="F:threonine deaminase activity"/>
    <property type="evidence" value="ECO:0007669"/>
    <property type="project" value="UniProtKB-EC"/>
</dbReference>
<comment type="similarity">
    <text evidence="4">Belongs to the serine/threonine dehydratase family.</text>
</comment>
<evidence type="ECO:0000256" key="12">
    <source>
        <dbReference type="ARBA" id="ARBA00031427"/>
    </source>
</evidence>
<dbReference type="GO" id="GO:0030170">
    <property type="term" value="F:pyridoxal phosphate binding"/>
    <property type="evidence" value="ECO:0007669"/>
    <property type="project" value="InterPro"/>
</dbReference>
<dbReference type="AlphaFoldDB" id="A0A1I3EWE9"/>
<dbReference type="Pfam" id="PF00291">
    <property type="entry name" value="PALP"/>
    <property type="match status" value="1"/>
</dbReference>
<comment type="catalytic activity">
    <reaction evidence="1">
        <text>L-threonine = 2-oxobutanoate + NH4(+)</text>
        <dbReference type="Rhea" id="RHEA:22108"/>
        <dbReference type="ChEBI" id="CHEBI:16763"/>
        <dbReference type="ChEBI" id="CHEBI:28938"/>
        <dbReference type="ChEBI" id="CHEBI:57926"/>
        <dbReference type="EC" id="4.3.1.19"/>
    </reaction>
</comment>
<gene>
    <name evidence="14" type="ORF">SAMN05192551_105206</name>
</gene>
<organism evidence="14 15">
    <name type="scientific">Tindallia magadiensis</name>
    <dbReference type="NCBI Taxonomy" id="69895"/>
    <lineage>
        <taxon>Bacteria</taxon>
        <taxon>Bacillati</taxon>
        <taxon>Bacillota</taxon>
        <taxon>Clostridia</taxon>
        <taxon>Peptostreptococcales</taxon>
        <taxon>Tindalliaceae</taxon>
        <taxon>Tindallia</taxon>
    </lineage>
</organism>
<dbReference type="PANTHER" id="PTHR48078">
    <property type="entry name" value="THREONINE DEHYDRATASE, MITOCHONDRIAL-RELATED"/>
    <property type="match status" value="1"/>
</dbReference>
<evidence type="ECO:0000259" key="13">
    <source>
        <dbReference type="PROSITE" id="PS51671"/>
    </source>
</evidence>
<dbReference type="InterPro" id="IPR000634">
    <property type="entry name" value="Ser/Thr_deHydtase_PyrdxlP-BS"/>
</dbReference>
<reference evidence="15" key="1">
    <citation type="submission" date="2016-10" db="EMBL/GenBank/DDBJ databases">
        <authorList>
            <person name="Varghese N."/>
            <person name="Submissions S."/>
        </authorList>
    </citation>
    <scope>NUCLEOTIDE SEQUENCE [LARGE SCALE GENOMIC DNA]</scope>
    <source>
        <strain evidence="15">Z-7934</strain>
    </source>
</reference>
<dbReference type="NCBIfam" id="TIGR01127">
    <property type="entry name" value="ilvA_1Cterm"/>
    <property type="match status" value="1"/>
</dbReference>
<dbReference type="GO" id="GO:0003941">
    <property type="term" value="F:L-serine ammonia-lyase activity"/>
    <property type="evidence" value="ECO:0007669"/>
    <property type="project" value="TreeGrafter"/>
</dbReference>
<dbReference type="InterPro" id="IPR036052">
    <property type="entry name" value="TrpB-like_PALP_sf"/>
</dbReference>